<name>A0AAN8A9J4_9SACH</name>
<evidence type="ECO:0000313" key="3">
    <source>
        <dbReference type="EMBL" id="KAK5781425.1"/>
    </source>
</evidence>
<dbReference type="InterPro" id="IPR028133">
    <property type="entry name" value="Dynamitin"/>
</dbReference>
<gene>
    <name evidence="3" type="ORF">RI543_001268</name>
</gene>
<dbReference type="GO" id="GO:0005869">
    <property type="term" value="C:dynactin complex"/>
    <property type="evidence" value="ECO:0007669"/>
    <property type="project" value="InterPro"/>
</dbReference>
<keyword evidence="4" id="KW-1185">Reference proteome</keyword>
<sequence length="283" mass="33187">MQIELTEEDICGYDDGGEVEGGDIIVYESKNGVSNKIKEMRCLKNKEKNINPSNDIKFKLDSIERELLSLDLGDKSESSLRRYNQIVILYKKIHDVYHNVKNDHDNSPEIDNMNDYIDTTTEIRENSDLFDYVTMQRLTKLEQRLSVLEESIGFDNDPDTDLNNDPTLNIISRINKLYAHLKFIKNQLNKEEGGNKNININIRDNRDKDDINIVESFEKINKYSPYMDHIITRLESYSSIYDDMIENNLRLQKWDNKIEILIAQQNKWIELLDKIDKKLGSND</sequence>
<evidence type="ECO:0000256" key="1">
    <source>
        <dbReference type="ARBA" id="ARBA00004496"/>
    </source>
</evidence>
<dbReference type="GO" id="GO:0007017">
    <property type="term" value="P:microtubule-based process"/>
    <property type="evidence" value="ECO:0007669"/>
    <property type="project" value="InterPro"/>
</dbReference>
<evidence type="ECO:0000256" key="2">
    <source>
        <dbReference type="ARBA" id="ARBA00022490"/>
    </source>
</evidence>
<dbReference type="GO" id="GO:0005737">
    <property type="term" value="C:cytoplasm"/>
    <property type="evidence" value="ECO:0007669"/>
    <property type="project" value="UniProtKB-SubCell"/>
</dbReference>
<protein>
    <submittedName>
        <fullName evidence="3">Uncharacterized protein</fullName>
    </submittedName>
</protein>
<evidence type="ECO:0000313" key="4">
    <source>
        <dbReference type="Proteomes" id="UP001306508"/>
    </source>
</evidence>
<comment type="caution">
    <text evidence="3">The sequence shown here is derived from an EMBL/GenBank/DDBJ whole genome shotgun (WGS) entry which is preliminary data.</text>
</comment>
<proteinExistence type="predicted"/>
<accession>A0AAN8A9J4</accession>
<dbReference type="Pfam" id="PF04912">
    <property type="entry name" value="Dynamitin"/>
    <property type="match status" value="1"/>
</dbReference>
<dbReference type="AlphaFoldDB" id="A0AAN8A9J4"/>
<reference evidence="4" key="1">
    <citation type="submission" date="2023-07" db="EMBL/GenBank/DDBJ databases">
        <title>A draft genome of Kazachstania heterogenica Y-27499.</title>
        <authorList>
            <person name="Donic C."/>
            <person name="Kralova J.S."/>
            <person name="Fidel L."/>
            <person name="Ben-Dor S."/>
            <person name="Jung S."/>
        </authorList>
    </citation>
    <scope>NUCLEOTIDE SEQUENCE [LARGE SCALE GENOMIC DNA]</scope>
    <source>
        <strain evidence="4">Y27499</strain>
    </source>
</reference>
<dbReference type="EMBL" id="JAWIZZ010000036">
    <property type="protein sequence ID" value="KAK5781425.1"/>
    <property type="molecule type" value="Genomic_DNA"/>
</dbReference>
<organism evidence="3 4">
    <name type="scientific">Arxiozyma heterogenica</name>
    <dbReference type="NCBI Taxonomy" id="278026"/>
    <lineage>
        <taxon>Eukaryota</taxon>
        <taxon>Fungi</taxon>
        <taxon>Dikarya</taxon>
        <taxon>Ascomycota</taxon>
        <taxon>Saccharomycotina</taxon>
        <taxon>Saccharomycetes</taxon>
        <taxon>Saccharomycetales</taxon>
        <taxon>Saccharomycetaceae</taxon>
        <taxon>Arxiozyma</taxon>
    </lineage>
</organism>
<keyword evidence="2" id="KW-0963">Cytoplasm</keyword>
<dbReference type="Proteomes" id="UP001306508">
    <property type="component" value="Unassembled WGS sequence"/>
</dbReference>
<comment type="subcellular location">
    <subcellularLocation>
        <location evidence="1">Cytoplasm</location>
    </subcellularLocation>
</comment>